<gene>
    <name evidence="2" type="ORF">ACFFHF_13775</name>
</gene>
<accession>A0ABV6KSJ4</accession>
<evidence type="ECO:0000259" key="1">
    <source>
        <dbReference type="PROSITE" id="PS51186"/>
    </source>
</evidence>
<sequence length="158" mass="17968">MSQTKNISLDLFQLKYKERLFSFELPNDQVKFTALPSHVLEVQEGQFPIVIVEDDVPVGFFILHSTSRVKEYSNNPNAMLLTAFSIDYSKQGRGYAKKGLLLLKKYIQNQFPSCDEIVLGVNHQNVPAQNLYARVGFQDTGRRVIGSLGEQFVMTLHI</sequence>
<evidence type="ECO:0000313" key="2">
    <source>
        <dbReference type="EMBL" id="MFC0476301.1"/>
    </source>
</evidence>
<keyword evidence="3" id="KW-1185">Reference proteome</keyword>
<dbReference type="EMBL" id="JBHLUU010000099">
    <property type="protein sequence ID" value="MFC0476301.1"/>
    <property type="molecule type" value="Genomic_DNA"/>
</dbReference>
<reference evidence="2 3" key="1">
    <citation type="submission" date="2024-09" db="EMBL/GenBank/DDBJ databases">
        <authorList>
            <person name="Sun Q."/>
            <person name="Mori K."/>
        </authorList>
    </citation>
    <scope>NUCLEOTIDE SEQUENCE [LARGE SCALE GENOMIC DNA]</scope>
    <source>
        <strain evidence="2 3">CGMCC 1.9126</strain>
    </source>
</reference>
<dbReference type="RefSeq" id="WP_377058416.1">
    <property type="nucleotide sequence ID" value="NZ_JBHLUU010000099.1"/>
</dbReference>
<dbReference type="InterPro" id="IPR000182">
    <property type="entry name" value="GNAT_dom"/>
</dbReference>
<dbReference type="Proteomes" id="UP001589738">
    <property type="component" value="Unassembled WGS sequence"/>
</dbReference>
<dbReference type="SUPFAM" id="SSF55729">
    <property type="entry name" value="Acyl-CoA N-acyltransferases (Nat)"/>
    <property type="match status" value="1"/>
</dbReference>
<feature type="domain" description="N-acetyltransferase" evidence="1">
    <location>
        <begin position="9"/>
        <end position="158"/>
    </location>
</feature>
<dbReference type="PROSITE" id="PS51186">
    <property type="entry name" value="GNAT"/>
    <property type="match status" value="1"/>
</dbReference>
<protein>
    <submittedName>
        <fullName evidence="2">GNAT family N-acetyltransferase</fullName>
    </submittedName>
</protein>
<organism evidence="2 3">
    <name type="scientific">Robertmurraya beringensis</name>
    <dbReference type="NCBI Taxonomy" id="641660"/>
    <lineage>
        <taxon>Bacteria</taxon>
        <taxon>Bacillati</taxon>
        <taxon>Bacillota</taxon>
        <taxon>Bacilli</taxon>
        <taxon>Bacillales</taxon>
        <taxon>Bacillaceae</taxon>
        <taxon>Robertmurraya</taxon>
    </lineage>
</organism>
<proteinExistence type="predicted"/>
<evidence type="ECO:0000313" key="3">
    <source>
        <dbReference type="Proteomes" id="UP001589738"/>
    </source>
</evidence>
<name>A0ABV6KSJ4_9BACI</name>
<dbReference type="Pfam" id="PF00583">
    <property type="entry name" value="Acetyltransf_1"/>
    <property type="match status" value="1"/>
</dbReference>
<dbReference type="Gene3D" id="3.40.630.30">
    <property type="match status" value="1"/>
</dbReference>
<comment type="caution">
    <text evidence="2">The sequence shown here is derived from an EMBL/GenBank/DDBJ whole genome shotgun (WGS) entry which is preliminary data.</text>
</comment>
<dbReference type="InterPro" id="IPR016181">
    <property type="entry name" value="Acyl_CoA_acyltransferase"/>
</dbReference>